<dbReference type="GO" id="GO:0006886">
    <property type="term" value="P:intracellular protein transport"/>
    <property type="evidence" value="ECO:0007669"/>
    <property type="project" value="InterPro"/>
</dbReference>
<dbReference type="FunFam" id="3.30.40.10:FF:000018">
    <property type="entry name" value="Synaptotagmin-like 5, isoform CRA_a"/>
    <property type="match status" value="1"/>
</dbReference>
<evidence type="ECO:0000313" key="12">
    <source>
        <dbReference type="RefSeq" id="XP_042611345.1"/>
    </source>
</evidence>
<dbReference type="GO" id="GO:0006887">
    <property type="term" value="P:exocytosis"/>
    <property type="evidence" value="ECO:0007669"/>
    <property type="project" value="TreeGrafter"/>
</dbReference>
<dbReference type="InterPro" id="IPR010911">
    <property type="entry name" value="Rab_BD"/>
</dbReference>
<keyword evidence="3" id="KW-0479">Metal-binding</keyword>
<dbReference type="GO" id="GO:0005886">
    <property type="term" value="C:plasma membrane"/>
    <property type="evidence" value="ECO:0007669"/>
    <property type="project" value="TreeGrafter"/>
</dbReference>
<evidence type="ECO:0000259" key="10">
    <source>
        <dbReference type="PROSITE" id="PS50004"/>
    </source>
</evidence>
<name>A0A9Q9Y169_CYPCA</name>
<keyword evidence="4" id="KW-0677">Repeat</keyword>
<feature type="domain" description="RabBD" evidence="11">
    <location>
        <begin position="6"/>
        <end position="124"/>
    </location>
</feature>
<evidence type="ECO:0000256" key="3">
    <source>
        <dbReference type="ARBA" id="ARBA00022723"/>
    </source>
</evidence>
<gene>
    <name evidence="12" type="primary">LOC122144491</name>
</gene>
<dbReference type="GO" id="GO:0008270">
    <property type="term" value="F:zinc ion binding"/>
    <property type="evidence" value="ECO:0007669"/>
    <property type="project" value="UniProtKB-KW"/>
</dbReference>
<dbReference type="CDD" id="cd04020">
    <property type="entry name" value="C2B_SLP_1-2-3-4"/>
    <property type="match status" value="1"/>
</dbReference>
<keyword evidence="5" id="KW-0863">Zinc-finger</keyword>
<proteinExistence type="predicted"/>
<evidence type="ECO:0000256" key="6">
    <source>
        <dbReference type="ARBA" id="ARBA00022833"/>
    </source>
</evidence>
<feature type="compositionally biased region" description="Basic and acidic residues" evidence="9">
    <location>
        <begin position="200"/>
        <end position="209"/>
    </location>
</feature>
<evidence type="ECO:0000256" key="9">
    <source>
        <dbReference type="SAM" id="MobiDB-lite"/>
    </source>
</evidence>
<organism evidence="12">
    <name type="scientific">Cyprinus carpio</name>
    <name type="common">Common carp</name>
    <dbReference type="NCBI Taxonomy" id="7962"/>
    <lineage>
        <taxon>Eukaryota</taxon>
        <taxon>Metazoa</taxon>
        <taxon>Chordata</taxon>
        <taxon>Craniata</taxon>
        <taxon>Vertebrata</taxon>
        <taxon>Euteleostomi</taxon>
        <taxon>Actinopterygii</taxon>
        <taxon>Neopterygii</taxon>
        <taxon>Teleostei</taxon>
        <taxon>Ostariophysi</taxon>
        <taxon>Cypriniformes</taxon>
        <taxon>Cyprinidae</taxon>
        <taxon>Cyprininae</taxon>
        <taxon>Cyprinus</taxon>
    </lineage>
</organism>
<dbReference type="RefSeq" id="XP_042611345.1">
    <property type="nucleotide sequence ID" value="XM_042755411.1"/>
</dbReference>
<keyword evidence="6" id="KW-0862">Zinc</keyword>
<keyword evidence="8" id="KW-0175">Coiled coil</keyword>
<dbReference type="InterPro" id="IPR043567">
    <property type="entry name" value="SYTL1-5_C2B"/>
</dbReference>
<dbReference type="FunFam" id="2.60.40.150:FF:000121">
    <property type="entry name" value="Synaptotagmin-like 4, isoform CRA_a"/>
    <property type="match status" value="1"/>
</dbReference>
<dbReference type="SMART" id="SM00239">
    <property type="entry name" value="C2"/>
    <property type="match status" value="2"/>
</dbReference>
<dbReference type="Pfam" id="PF00168">
    <property type="entry name" value="C2"/>
    <property type="match status" value="2"/>
</dbReference>
<reference evidence="12" key="1">
    <citation type="submission" date="2025-08" db="UniProtKB">
        <authorList>
            <consortium name="RefSeq"/>
        </authorList>
    </citation>
    <scope>IDENTIFICATION</scope>
    <source>
        <tissue evidence="12">Muscle</tissue>
    </source>
</reference>
<feature type="compositionally biased region" description="Polar residues" evidence="9">
    <location>
        <begin position="213"/>
        <end position="228"/>
    </location>
</feature>
<evidence type="ECO:0000256" key="4">
    <source>
        <dbReference type="ARBA" id="ARBA00022737"/>
    </source>
</evidence>
<feature type="domain" description="C2" evidence="10">
    <location>
        <begin position="337"/>
        <end position="462"/>
    </location>
</feature>
<evidence type="ECO:0000259" key="11">
    <source>
        <dbReference type="PROSITE" id="PS50916"/>
    </source>
</evidence>
<dbReference type="OrthoDB" id="195679at2759"/>
<dbReference type="KEGG" id="ccar:122144491"/>
<dbReference type="Proteomes" id="UP001155660">
    <property type="component" value="Unplaced"/>
</dbReference>
<dbReference type="PANTHER" id="PTHR45716">
    <property type="entry name" value="BITESIZE, ISOFORM I"/>
    <property type="match status" value="1"/>
</dbReference>
<dbReference type="PANTHER" id="PTHR45716:SF4">
    <property type="entry name" value="SYNAPTOTAGMIN-LIKE PROTEIN 4"/>
    <property type="match status" value="1"/>
</dbReference>
<dbReference type="InterPro" id="IPR044134">
    <property type="entry name" value="FYVE_Slp4"/>
</dbReference>
<comment type="subcellular location">
    <subcellularLocation>
        <location evidence="1">Membrane</location>
    </subcellularLocation>
</comment>
<dbReference type="InterPro" id="IPR000008">
    <property type="entry name" value="C2_dom"/>
</dbReference>
<keyword evidence="7" id="KW-0472">Membrane</keyword>
<dbReference type="PROSITE" id="PS50916">
    <property type="entry name" value="RABBD"/>
    <property type="match status" value="1"/>
</dbReference>
<dbReference type="GeneID" id="122144491"/>
<dbReference type="Pfam" id="PF02318">
    <property type="entry name" value="FYVE_2"/>
    <property type="match status" value="1"/>
</dbReference>
<keyword evidence="2" id="KW-0597">Phosphoprotein</keyword>
<feature type="region of interest" description="Disordered" evidence="9">
    <location>
        <begin position="200"/>
        <end position="235"/>
    </location>
</feature>
<accession>A0A9Q9Y169</accession>
<evidence type="ECO:0000256" key="1">
    <source>
        <dbReference type="ARBA" id="ARBA00004370"/>
    </source>
</evidence>
<evidence type="ECO:0000256" key="2">
    <source>
        <dbReference type="ARBA" id="ARBA00022553"/>
    </source>
</evidence>
<evidence type="ECO:0000256" key="7">
    <source>
        <dbReference type="ARBA" id="ARBA00023136"/>
    </source>
</evidence>
<dbReference type="AlphaFoldDB" id="A0A9Q9Y169"/>
<sequence length="498" mass="56059">MVQNMEINVSFLTESEQEFILEVLRRDEELRRLEELRVKKLKAELLEIKRKGAKRGSGKYSERSCGRCQEPMGLLTRSGSQCRVCKHQVCRKCQSVRPNGSWMCTVCAKEIDLKMCTGDWFNDDRVNRYSTAPGHDLVRVSLRKRPLSKKHETAGEMLLNRAELNSSQTVPVPKPRLKDIALANKSSPIENYEGLDVRVQQRSDTESIEKASLGSSLAETESSHSTPLMQRKGGKGPMKIKAYLLPDKSKKKTSIKQNINPSFKETLKVYIPTSRTQLMTRTLQLSVWHYDPMTLTLHIKRCMALRGKAAAQPASPFDQYKGELVISLKYVTANKTHAEDSNGKGKKTKLTDGAELHVLIKEAKNLTAMKAGGTCDSFVKGYLLPSKSKSSSKKKTPLVKKTKNPNYNHTFVYNHLSLEQLKDVCLELTVWDRETLSSNDFLGGVRLSLGGVTIKEGKEEWVADSTGEEILLWKKMMQYPDSWAEGTLPLRSSMGKGN</sequence>
<protein>
    <submittedName>
        <fullName evidence="12">Synaptotagmin-like protein 4</fullName>
    </submittedName>
</protein>
<evidence type="ECO:0000256" key="5">
    <source>
        <dbReference type="ARBA" id="ARBA00022771"/>
    </source>
</evidence>
<dbReference type="PROSITE" id="PS50004">
    <property type="entry name" value="C2"/>
    <property type="match status" value="1"/>
</dbReference>
<dbReference type="GO" id="GO:0070382">
    <property type="term" value="C:exocytic vesicle"/>
    <property type="evidence" value="ECO:0007669"/>
    <property type="project" value="TreeGrafter"/>
</dbReference>
<dbReference type="GO" id="GO:0042043">
    <property type="term" value="F:neurexin family protein binding"/>
    <property type="evidence" value="ECO:0007669"/>
    <property type="project" value="TreeGrafter"/>
</dbReference>
<dbReference type="GO" id="GO:0031267">
    <property type="term" value="F:small GTPase binding"/>
    <property type="evidence" value="ECO:0007669"/>
    <property type="project" value="InterPro"/>
</dbReference>
<dbReference type="InterPro" id="IPR041282">
    <property type="entry name" value="FYVE_2"/>
</dbReference>
<dbReference type="CDD" id="cd15764">
    <property type="entry name" value="FYVE_Slp4"/>
    <property type="match status" value="1"/>
</dbReference>
<evidence type="ECO:0000256" key="8">
    <source>
        <dbReference type="SAM" id="Coils"/>
    </source>
</evidence>
<feature type="coiled-coil region" evidence="8">
    <location>
        <begin position="24"/>
        <end position="51"/>
    </location>
</feature>